<evidence type="ECO:0000259" key="13">
    <source>
        <dbReference type="PROSITE" id="PS50880"/>
    </source>
</evidence>
<dbReference type="InterPro" id="IPR034141">
    <property type="entry name" value="TOPRIM_RNase_M5-like"/>
</dbReference>
<reference evidence="14 15" key="1">
    <citation type="submission" date="2024-09" db="EMBL/GenBank/DDBJ databases">
        <authorList>
            <person name="Sun Q."/>
            <person name="Mori K."/>
        </authorList>
    </citation>
    <scope>NUCLEOTIDE SEQUENCE [LARGE SCALE GENOMIC DNA]</scope>
    <source>
        <strain evidence="14 15">CCM 4839</strain>
    </source>
</reference>
<sequence>MIKEIIVVEGKDDTVAIKRALEAETIETGGSAVGEDVLRRVALAQQRRGVIIFTDPDHAGERIRKIVAQRVPGCKHAFLPQEEALYKGDIGVENASPEAIRRALANVRTEIAEGQAEVIPEITWDDLMKAGLLVNAQASDRRLRMGNLLGIGYANGKQFYKRCTMFRITREEFQLALSRMEQEIGGSGS</sequence>
<keyword evidence="8 11" id="KW-0378">Hydrolase</keyword>
<dbReference type="RefSeq" id="WP_204822584.1">
    <property type="nucleotide sequence ID" value="NZ_JANHOF010000026.1"/>
</dbReference>
<dbReference type="Pfam" id="PF01751">
    <property type="entry name" value="Toprim"/>
    <property type="match status" value="1"/>
</dbReference>
<dbReference type="SUPFAM" id="SSF110455">
    <property type="entry name" value="Toprim domain"/>
    <property type="match status" value="1"/>
</dbReference>
<dbReference type="CDD" id="cd01027">
    <property type="entry name" value="TOPRIM_RNase_M5_like"/>
    <property type="match status" value="1"/>
</dbReference>
<evidence type="ECO:0000256" key="12">
    <source>
        <dbReference type="NCBIfam" id="TIGR00334"/>
    </source>
</evidence>
<dbReference type="Proteomes" id="UP001589818">
    <property type="component" value="Unassembled WGS sequence"/>
</dbReference>
<dbReference type="NCBIfam" id="TIGR00334">
    <property type="entry name" value="5S_RNA_mat_M5"/>
    <property type="match status" value="1"/>
</dbReference>
<evidence type="ECO:0000256" key="7">
    <source>
        <dbReference type="ARBA" id="ARBA00022759"/>
    </source>
</evidence>
<dbReference type="InterPro" id="IPR006171">
    <property type="entry name" value="TOPRIM_dom"/>
</dbReference>
<name>A0ABV6JJK2_9BACL</name>
<organism evidence="14 15">
    <name type="scientific">Paenibacillus mendelii</name>
    <dbReference type="NCBI Taxonomy" id="206163"/>
    <lineage>
        <taxon>Bacteria</taxon>
        <taxon>Bacillati</taxon>
        <taxon>Bacillota</taxon>
        <taxon>Bacilli</taxon>
        <taxon>Bacillales</taxon>
        <taxon>Paenibacillaceae</taxon>
        <taxon>Paenibacillus</taxon>
    </lineage>
</organism>
<dbReference type="InterPro" id="IPR004466">
    <property type="entry name" value="RNase_M5"/>
</dbReference>
<keyword evidence="10 11" id="KW-0694">RNA-binding</keyword>
<comment type="function">
    <text evidence="11">Required for correct processing of both the 5' and 3' ends of 5S rRNA precursor. Cleaves both sides of a double-stranded region yielding mature 5S rRNA in one step.</text>
</comment>
<evidence type="ECO:0000313" key="14">
    <source>
        <dbReference type="EMBL" id="MFC0395669.1"/>
    </source>
</evidence>
<dbReference type="Gene3D" id="3.40.1360.10">
    <property type="match status" value="1"/>
</dbReference>
<keyword evidence="4 11" id="KW-0540">Nuclease</keyword>
<keyword evidence="3 11" id="KW-0698">rRNA processing</keyword>
<evidence type="ECO:0000313" key="15">
    <source>
        <dbReference type="Proteomes" id="UP001589818"/>
    </source>
</evidence>
<protein>
    <recommendedName>
        <fullName evidence="11 12">Ribonuclease M5</fullName>
        <ecNumber evidence="11 12">3.1.26.8</ecNumber>
    </recommendedName>
    <alternativeName>
        <fullName evidence="11">RNase M5</fullName>
    </alternativeName>
    <alternativeName>
        <fullName evidence="11">Ribosomal RNA terminal maturase M5</fullName>
    </alternativeName>
</protein>
<keyword evidence="7 11" id="KW-0255">Endonuclease</keyword>
<evidence type="ECO:0000256" key="5">
    <source>
        <dbReference type="ARBA" id="ARBA00022723"/>
    </source>
</evidence>
<dbReference type="InterPro" id="IPR025156">
    <property type="entry name" value="RNase_M5_C"/>
</dbReference>
<comment type="caution">
    <text evidence="14">The sequence shown here is derived from an EMBL/GenBank/DDBJ whole genome shotgun (WGS) entry which is preliminary data.</text>
</comment>
<evidence type="ECO:0000256" key="9">
    <source>
        <dbReference type="ARBA" id="ARBA00022842"/>
    </source>
</evidence>
<keyword evidence="9" id="KW-0460">Magnesium</keyword>
<keyword evidence="5" id="KW-0479">Metal-binding</keyword>
<evidence type="ECO:0000256" key="1">
    <source>
        <dbReference type="ARBA" id="ARBA00022490"/>
    </source>
</evidence>
<evidence type="ECO:0000256" key="8">
    <source>
        <dbReference type="ARBA" id="ARBA00022801"/>
    </source>
</evidence>
<feature type="domain" description="Toprim" evidence="13">
    <location>
        <begin position="3"/>
        <end position="86"/>
    </location>
</feature>
<gene>
    <name evidence="11 14" type="primary">rnmV</name>
    <name evidence="14" type="ORF">ACFFJ8_30400</name>
</gene>
<evidence type="ECO:0000256" key="6">
    <source>
        <dbReference type="ARBA" id="ARBA00022730"/>
    </source>
</evidence>
<comment type="subcellular location">
    <subcellularLocation>
        <location evidence="11">Cytoplasm</location>
    </subcellularLocation>
</comment>
<evidence type="ECO:0000256" key="2">
    <source>
        <dbReference type="ARBA" id="ARBA00022517"/>
    </source>
</evidence>
<dbReference type="SMART" id="SM00493">
    <property type="entry name" value="TOPRIM"/>
    <property type="match status" value="1"/>
</dbReference>
<keyword evidence="1 11" id="KW-0963">Cytoplasm</keyword>
<dbReference type="EMBL" id="JBHLVF010000042">
    <property type="protein sequence ID" value="MFC0395669.1"/>
    <property type="molecule type" value="Genomic_DNA"/>
</dbReference>
<comment type="catalytic activity">
    <reaction evidence="11">
        <text>Endonucleolytic cleavage of RNA, removing 21 and 42 nucleotides, respectively, from the 5'- and 3'-termini of a 5S-rRNA precursor.</text>
        <dbReference type="EC" id="3.1.26.8"/>
    </reaction>
</comment>
<dbReference type="GO" id="GO:0043822">
    <property type="term" value="F:ribonuclease M5 activity"/>
    <property type="evidence" value="ECO:0007669"/>
    <property type="project" value="UniProtKB-EC"/>
</dbReference>
<evidence type="ECO:0000256" key="10">
    <source>
        <dbReference type="ARBA" id="ARBA00022884"/>
    </source>
</evidence>
<evidence type="ECO:0000256" key="3">
    <source>
        <dbReference type="ARBA" id="ARBA00022552"/>
    </source>
</evidence>
<comment type="similarity">
    <text evidence="11">Belongs to the ribonuclease M5 family.</text>
</comment>
<evidence type="ECO:0000256" key="4">
    <source>
        <dbReference type="ARBA" id="ARBA00022722"/>
    </source>
</evidence>
<dbReference type="PANTHER" id="PTHR39156:SF1">
    <property type="entry name" value="RIBONUCLEASE M5"/>
    <property type="match status" value="1"/>
</dbReference>
<dbReference type="PROSITE" id="PS50880">
    <property type="entry name" value="TOPRIM"/>
    <property type="match status" value="1"/>
</dbReference>
<keyword evidence="2 11" id="KW-0690">Ribosome biogenesis</keyword>
<keyword evidence="15" id="KW-1185">Reference proteome</keyword>
<dbReference type="HAMAP" id="MF_01469">
    <property type="entry name" value="RNase_M5"/>
    <property type="match status" value="1"/>
</dbReference>
<dbReference type="Pfam" id="PF13331">
    <property type="entry name" value="DUF4093"/>
    <property type="match status" value="1"/>
</dbReference>
<keyword evidence="6 11" id="KW-0699">rRNA-binding</keyword>
<dbReference type="PANTHER" id="PTHR39156">
    <property type="entry name" value="RIBONUCLEASE M5"/>
    <property type="match status" value="1"/>
</dbReference>
<proteinExistence type="inferred from homology"/>
<dbReference type="EC" id="3.1.26.8" evidence="11 12"/>
<accession>A0ABV6JJK2</accession>
<evidence type="ECO:0000256" key="11">
    <source>
        <dbReference type="HAMAP-Rule" id="MF_01469"/>
    </source>
</evidence>